<dbReference type="Proteomes" id="UP000029224">
    <property type="component" value="Unassembled WGS sequence"/>
</dbReference>
<dbReference type="Gene3D" id="3.50.50.60">
    <property type="entry name" value="FAD/NAD(P)-binding domain"/>
    <property type="match status" value="2"/>
</dbReference>
<feature type="domain" description="FAD-binding" evidence="9">
    <location>
        <begin position="4"/>
        <end position="342"/>
    </location>
</feature>
<evidence type="ECO:0000256" key="5">
    <source>
        <dbReference type="ARBA" id="ARBA00022827"/>
    </source>
</evidence>
<evidence type="ECO:0000256" key="7">
    <source>
        <dbReference type="ARBA" id="ARBA00023033"/>
    </source>
</evidence>
<dbReference type="UniPathway" id="UPA00232"/>
<dbReference type="AlphaFoldDB" id="A0A090T054"/>
<comment type="similarity">
    <text evidence="3">Belongs to the UbiH/COQ6 family.</text>
</comment>
<protein>
    <submittedName>
        <fullName evidence="10">2-octaprenyl-6-methoxyphenol hydroxylase</fullName>
    </submittedName>
</protein>
<dbReference type="InterPro" id="IPR018168">
    <property type="entry name" value="Ubi_Hdrlase_CS"/>
</dbReference>
<keyword evidence="4" id="KW-0285">Flavoprotein</keyword>
<dbReference type="NCBIfam" id="TIGR01984">
    <property type="entry name" value="UbiH"/>
    <property type="match status" value="1"/>
</dbReference>
<accession>A0A090T054</accession>
<dbReference type="GO" id="GO:0006744">
    <property type="term" value="P:ubiquinone biosynthetic process"/>
    <property type="evidence" value="ECO:0007669"/>
    <property type="project" value="UniProtKB-UniPathway"/>
</dbReference>
<evidence type="ECO:0000256" key="8">
    <source>
        <dbReference type="SAM" id="SignalP"/>
    </source>
</evidence>
<proteinExistence type="inferred from homology"/>
<feature type="chain" id="PRO_5001864831" evidence="8">
    <location>
        <begin position="23"/>
        <end position="397"/>
    </location>
</feature>
<dbReference type="PANTHER" id="PTHR43876">
    <property type="entry name" value="UBIQUINONE BIOSYNTHESIS MONOOXYGENASE COQ6, MITOCHONDRIAL"/>
    <property type="match status" value="1"/>
</dbReference>
<evidence type="ECO:0000256" key="3">
    <source>
        <dbReference type="ARBA" id="ARBA00005349"/>
    </source>
</evidence>
<evidence type="ECO:0000313" key="11">
    <source>
        <dbReference type="Proteomes" id="UP000029224"/>
    </source>
</evidence>
<evidence type="ECO:0000256" key="1">
    <source>
        <dbReference type="ARBA" id="ARBA00001974"/>
    </source>
</evidence>
<name>A0A090T054_9VIBR</name>
<keyword evidence="6" id="KW-0560">Oxidoreductase</keyword>
<dbReference type="InterPro" id="IPR011295">
    <property type="entry name" value="UbiH"/>
</dbReference>
<dbReference type="NCBIfam" id="TIGR01988">
    <property type="entry name" value="Ubi-OHases"/>
    <property type="match status" value="1"/>
</dbReference>
<evidence type="ECO:0000313" key="10">
    <source>
        <dbReference type="EMBL" id="GAL32538.1"/>
    </source>
</evidence>
<dbReference type="GO" id="GO:0008681">
    <property type="term" value="F:2-octaprenyl-6-methoxyphenol hydroxylase activity"/>
    <property type="evidence" value="ECO:0007669"/>
    <property type="project" value="InterPro"/>
</dbReference>
<reference evidence="10 11" key="2">
    <citation type="submission" date="2014-09" db="EMBL/GenBank/DDBJ databases">
        <authorList>
            <consortium name="NBRP consortium"/>
            <person name="Sawabe T."/>
            <person name="Meirelles P."/>
            <person name="Nakanishi M."/>
            <person name="Sayaka M."/>
            <person name="Hattori M."/>
            <person name="Ohkuma M."/>
        </authorList>
    </citation>
    <scope>NUCLEOTIDE SEQUENCE [LARGE SCALE GENOMIC DNA]</scope>
    <source>
        <strain evidence="10 11">JCM 19240</strain>
    </source>
</reference>
<dbReference type="OrthoDB" id="9769565at2"/>
<evidence type="ECO:0000256" key="6">
    <source>
        <dbReference type="ARBA" id="ARBA00023002"/>
    </source>
</evidence>
<evidence type="ECO:0000256" key="4">
    <source>
        <dbReference type="ARBA" id="ARBA00022630"/>
    </source>
</evidence>
<dbReference type="InterPro" id="IPR036188">
    <property type="entry name" value="FAD/NAD-bd_sf"/>
</dbReference>
<dbReference type="PROSITE" id="PS01304">
    <property type="entry name" value="UBIH"/>
    <property type="match status" value="1"/>
</dbReference>
<dbReference type="InterPro" id="IPR051205">
    <property type="entry name" value="UbiH/COQ6_monooxygenase"/>
</dbReference>
<organism evidence="10 11">
    <name type="scientific">Vibrio maritimus</name>
    <dbReference type="NCBI Taxonomy" id="990268"/>
    <lineage>
        <taxon>Bacteria</taxon>
        <taxon>Pseudomonadati</taxon>
        <taxon>Pseudomonadota</taxon>
        <taxon>Gammaproteobacteria</taxon>
        <taxon>Vibrionales</taxon>
        <taxon>Vibrionaceae</taxon>
        <taxon>Vibrio</taxon>
    </lineage>
</organism>
<feature type="signal peptide" evidence="8">
    <location>
        <begin position="1"/>
        <end position="22"/>
    </location>
</feature>
<dbReference type="GO" id="GO:0071949">
    <property type="term" value="F:FAD binding"/>
    <property type="evidence" value="ECO:0007669"/>
    <property type="project" value="InterPro"/>
</dbReference>
<dbReference type="InterPro" id="IPR002938">
    <property type="entry name" value="FAD-bd"/>
</dbReference>
<reference evidence="10 11" key="1">
    <citation type="submission" date="2014-09" db="EMBL/GenBank/DDBJ databases">
        <title>Vibrio maritimus JCM 19240. (C210) whole genome shotgun sequence.</title>
        <authorList>
            <person name="Sawabe T."/>
            <person name="Meirelles P."/>
            <person name="Nakanishi M."/>
            <person name="Sayaka M."/>
            <person name="Hattori M."/>
            <person name="Ohkuma M."/>
        </authorList>
    </citation>
    <scope>NUCLEOTIDE SEQUENCE [LARGE SCALE GENOMIC DNA]</scope>
    <source>
        <strain evidence="10 11">JCM 19240</strain>
    </source>
</reference>
<keyword evidence="5" id="KW-0274">FAD</keyword>
<evidence type="ECO:0000256" key="2">
    <source>
        <dbReference type="ARBA" id="ARBA00004749"/>
    </source>
</evidence>
<comment type="caution">
    <text evidence="10">The sequence shown here is derived from an EMBL/GenBank/DDBJ whole genome shotgun (WGS) entry which is preliminary data.</text>
</comment>
<keyword evidence="11" id="KW-1185">Reference proteome</keyword>
<dbReference type="Pfam" id="PF01494">
    <property type="entry name" value="FAD_binding_3"/>
    <property type="match status" value="1"/>
</dbReference>
<comment type="pathway">
    <text evidence="2">Cofactor biosynthesis; ubiquinone biosynthesis.</text>
</comment>
<dbReference type="SUPFAM" id="SSF51905">
    <property type="entry name" value="FAD/NAD(P)-binding domain"/>
    <property type="match status" value="1"/>
</dbReference>
<dbReference type="EMBL" id="BBMT01000002">
    <property type="protein sequence ID" value="GAL32538.1"/>
    <property type="molecule type" value="Genomic_DNA"/>
</dbReference>
<comment type="cofactor">
    <cofactor evidence="1">
        <name>FAD</name>
        <dbReference type="ChEBI" id="CHEBI:57692"/>
    </cofactor>
</comment>
<sequence length="397" mass="43514">MPKKYDVVIAGGAMAGATLAMALDTSFDHALNIAVVESFAQDNAAHPGFDARSIALSHGTVEILKGYGLWHVIEDHATPITHIHVSDRGHAGMTDFYADKEGLDAMGYVVELAEIGRRFNDELAKREHIDLFCPYSVSEVVQHQQAVTVDIQSSQDETLQLEAKLVVAADGADSAICQAVGLEQHIQDFEQVAVIANVLTGEVPNGRAFERFTEHGPLALLPMSQSRSSLVWCLPPELAKSVKALPDHEFLDALQEAFGWRLGRFARVGSVVSYPLLLRYRPQIVAHRIAAVGNAAQTLHPIAGQGFNLGIRDIATLVDSLLENRKDVGEYANLTKFQAQRQTDRELTITMTSGLVRVFSNDLLTLRMARNLGLAMMDNFPRLKTPVFNRALGVVNR</sequence>
<dbReference type="InterPro" id="IPR010971">
    <property type="entry name" value="UbiH/COQ6"/>
</dbReference>
<dbReference type="PANTHER" id="PTHR43876:SF8">
    <property type="entry name" value="2-OCTAPRENYL-6-METHOXYPHENOL HYDROXYLASE"/>
    <property type="match status" value="1"/>
</dbReference>
<evidence type="ECO:0000259" key="9">
    <source>
        <dbReference type="Pfam" id="PF01494"/>
    </source>
</evidence>
<keyword evidence="8" id="KW-0732">Signal</keyword>
<dbReference type="NCBIfam" id="NF004356">
    <property type="entry name" value="PRK05732.1"/>
    <property type="match status" value="1"/>
</dbReference>
<keyword evidence="7" id="KW-0503">Monooxygenase</keyword>
<dbReference type="PRINTS" id="PR00420">
    <property type="entry name" value="RNGMNOXGNASE"/>
</dbReference>
<gene>
    <name evidence="10" type="ORF">JCM19240_5970</name>
</gene>